<reference evidence="1 2" key="1">
    <citation type="submission" date="2024-08" db="EMBL/GenBank/DDBJ databases">
        <authorList>
            <person name="Lu H."/>
        </authorList>
    </citation>
    <scope>NUCLEOTIDE SEQUENCE [LARGE SCALE GENOMIC DNA]</scope>
    <source>
        <strain evidence="1 2">BYS180W</strain>
    </source>
</reference>
<evidence type="ECO:0000313" key="1">
    <source>
        <dbReference type="EMBL" id="MFG6447487.1"/>
    </source>
</evidence>
<dbReference type="EMBL" id="JBIGHZ010000002">
    <property type="protein sequence ID" value="MFG6447487.1"/>
    <property type="molecule type" value="Genomic_DNA"/>
</dbReference>
<evidence type="ECO:0000313" key="2">
    <source>
        <dbReference type="Proteomes" id="UP001606099"/>
    </source>
</evidence>
<dbReference type="RefSeq" id="WP_394458893.1">
    <property type="nucleotide sequence ID" value="NZ_JBIGHZ010000002.1"/>
</dbReference>
<dbReference type="Proteomes" id="UP001606099">
    <property type="component" value="Unassembled WGS sequence"/>
</dbReference>
<keyword evidence="2" id="KW-1185">Reference proteome</keyword>
<comment type="caution">
    <text evidence="1">The sequence shown here is derived from an EMBL/GenBank/DDBJ whole genome shotgun (WGS) entry which is preliminary data.</text>
</comment>
<proteinExistence type="predicted"/>
<protein>
    <submittedName>
        <fullName evidence="1">CopG family transcriptional regulator</fullName>
    </submittedName>
</protein>
<name>A0ABW7FT22_9BURK</name>
<sequence>MPHITVQLDTATLALVERSALAQGLTPSQWVAALIHRHAAQDWPPECLALAGRFGDFPLNEPTAAQHPGDLPRLTF</sequence>
<accession>A0ABW7FT22</accession>
<organism evidence="1 2">
    <name type="scientific">Roseateles rivi</name>
    <dbReference type="NCBI Taxonomy" id="3299028"/>
    <lineage>
        <taxon>Bacteria</taxon>
        <taxon>Pseudomonadati</taxon>
        <taxon>Pseudomonadota</taxon>
        <taxon>Betaproteobacteria</taxon>
        <taxon>Burkholderiales</taxon>
        <taxon>Sphaerotilaceae</taxon>
        <taxon>Roseateles</taxon>
    </lineage>
</organism>
<gene>
    <name evidence="1" type="ORF">ACG0Z6_04415</name>
</gene>